<feature type="transmembrane region" description="Helical" evidence="1">
    <location>
        <begin position="102"/>
        <end position="125"/>
    </location>
</feature>
<proteinExistence type="predicted"/>
<keyword evidence="1" id="KW-0472">Membrane</keyword>
<dbReference type="EMBL" id="MU150236">
    <property type="protein sequence ID" value="KAF9467683.1"/>
    <property type="molecule type" value="Genomic_DNA"/>
</dbReference>
<dbReference type="OrthoDB" id="2536347at2759"/>
<accession>A0A9P5YF11</accession>
<keyword evidence="1" id="KW-0812">Transmembrane</keyword>
<organism evidence="2 3">
    <name type="scientific">Collybia nuda</name>
    <dbReference type="NCBI Taxonomy" id="64659"/>
    <lineage>
        <taxon>Eukaryota</taxon>
        <taxon>Fungi</taxon>
        <taxon>Dikarya</taxon>
        <taxon>Basidiomycota</taxon>
        <taxon>Agaricomycotina</taxon>
        <taxon>Agaricomycetes</taxon>
        <taxon>Agaricomycetidae</taxon>
        <taxon>Agaricales</taxon>
        <taxon>Tricholomatineae</taxon>
        <taxon>Clitocybaceae</taxon>
        <taxon>Collybia</taxon>
    </lineage>
</organism>
<keyword evidence="1" id="KW-1133">Transmembrane helix</keyword>
<dbReference type="PANTHER" id="PTHR40465">
    <property type="entry name" value="CHROMOSOME 1, WHOLE GENOME SHOTGUN SEQUENCE"/>
    <property type="match status" value="1"/>
</dbReference>
<feature type="transmembrane region" description="Helical" evidence="1">
    <location>
        <begin position="69"/>
        <end position="90"/>
    </location>
</feature>
<protein>
    <submittedName>
        <fullName evidence="2">Uncharacterized protein</fullName>
    </submittedName>
</protein>
<keyword evidence="3" id="KW-1185">Reference proteome</keyword>
<name>A0A9P5YF11_9AGAR</name>
<gene>
    <name evidence="2" type="ORF">BDZ94DRAFT_1248777</name>
</gene>
<feature type="transmembrane region" description="Helical" evidence="1">
    <location>
        <begin position="137"/>
        <end position="163"/>
    </location>
</feature>
<evidence type="ECO:0000313" key="2">
    <source>
        <dbReference type="EMBL" id="KAF9467683.1"/>
    </source>
</evidence>
<sequence length="177" mass="19499">MNCGFQGVLCVQIYTYYIGFPNDKIFFKILIYVVFALETVQTAITTRDAYVIFVDSPRSVGSLGSVRTIWFSFPVIGGLVAFIGQMFFAYRIKILSMSWIPTAIVTLFAVCAMVAAISTGAEAFIAGELSGLHISENYITCGIWNGSSAVCDILITAYMFYYLSRHVSHNSSLGVRS</sequence>
<evidence type="ECO:0000313" key="3">
    <source>
        <dbReference type="Proteomes" id="UP000807353"/>
    </source>
</evidence>
<dbReference type="Proteomes" id="UP000807353">
    <property type="component" value="Unassembled WGS sequence"/>
</dbReference>
<evidence type="ECO:0000256" key="1">
    <source>
        <dbReference type="SAM" id="Phobius"/>
    </source>
</evidence>
<dbReference type="PANTHER" id="PTHR40465:SF1">
    <property type="entry name" value="DUF6534 DOMAIN-CONTAINING PROTEIN"/>
    <property type="match status" value="1"/>
</dbReference>
<dbReference type="AlphaFoldDB" id="A0A9P5YF11"/>
<reference evidence="2" key="1">
    <citation type="submission" date="2020-11" db="EMBL/GenBank/DDBJ databases">
        <authorList>
            <consortium name="DOE Joint Genome Institute"/>
            <person name="Ahrendt S."/>
            <person name="Riley R."/>
            <person name="Andreopoulos W."/>
            <person name="Labutti K."/>
            <person name="Pangilinan J."/>
            <person name="Ruiz-Duenas F.J."/>
            <person name="Barrasa J.M."/>
            <person name="Sanchez-Garcia M."/>
            <person name="Camarero S."/>
            <person name="Miyauchi S."/>
            <person name="Serrano A."/>
            <person name="Linde D."/>
            <person name="Babiker R."/>
            <person name="Drula E."/>
            <person name="Ayuso-Fernandez I."/>
            <person name="Pacheco R."/>
            <person name="Padilla G."/>
            <person name="Ferreira P."/>
            <person name="Barriuso J."/>
            <person name="Kellner H."/>
            <person name="Castanera R."/>
            <person name="Alfaro M."/>
            <person name="Ramirez L."/>
            <person name="Pisabarro A.G."/>
            <person name="Kuo A."/>
            <person name="Tritt A."/>
            <person name="Lipzen A."/>
            <person name="He G."/>
            <person name="Yan M."/>
            <person name="Ng V."/>
            <person name="Cullen D."/>
            <person name="Martin F."/>
            <person name="Rosso M.-N."/>
            <person name="Henrissat B."/>
            <person name="Hibbett D."/>
            <person name="Martinez A.T."/>
            <person name="Grigoriev I.V."/>
        </authorList>
    </citation>
    <scope>NUCLEOTIDE SEQUENCE</scope>
    <source>
        <strain evidence="2">CBS 247.69</strain>
    </source>
</reference>
<comment type="caution">
    <text evidence="2">The sequence shown here is derived from an EMBL/GenBank/DDBJ whole genome shotgun (WGS) entry which is preliminary data.</text>
</comment>